<feature type="domain" description="Cytochrome c" evidence="5">
    <location>
        <begin position="64"/>
        <end position="157"/>
    </location>
</feature>
<keyword evidence="1 4" id="KW-0349">Heme</keyword>
<dbReference type="GO" id="GO:0009055">
    <property type="term" value="F:electron transfer activity"/>
    <property type="evidence" value="ECO:0007669"/>
    <property type="project" value="InterPro"/>
</dbReference>
<dbReference type="PROSITE" id="PS51007">
    <property type="entry name" value="CYTC"/>
    <property type="match status" value="1"/>
</dbReference>
<dbReference type="EMBL" id="CAJNAP010000001">
    <property type="protein sequence ID" value="CAE6486677.1"/>
    <property type="molecule type" value="Genomic_DNA"/>
</dbReference>
<dbReference type="InterPro" id="IPR036909">
    <property type="entry name" value="Cyt_c-like_dom_sf"/>
</dbReference>
<dbReference type="InterPro" id="IPR009056">
    <property type="entry name" value="Cyt_c-like_dom"/>
</dbReference>
<evidence type="ECO:0000256" key="1">
    <source>
        <dbReference type="ARBA" id="ARBA00022617"/>
    </source>
</evidence>
<dbReference type="Proteomes" id="UP000199561">
    <property type="component" value="Unassembled WGS sequence"/>
</dbReference>
<reference evidence="7 8" key="1">
    <citation type="submission" date="2016-10" db="EMBL/GenBank/DDBJ databases">
        <authorList>
            <person name="de Groot N.N."/>
        </authorList>
    </citation>
    <scope>NUCLEOTIDE SEQUENCE [LARGE SCALE GENOMIC DNA]</scope>
    <source>
        <strain evidence="7 8">Nm146</strain>
    </source>
</reference>
<dbReference type="Gene3D" id="1.10.760.10">
    <property type="entry name" value="Cytochrome c-like domain"/>
    <property type="match status" value="1"/>
</dbReference>
<evidence type="ECO:0000256" key="2">
    <source>
        <dbReference type="ARBA" id="ARBA00022723"/>
    </source>
</evidence>
<evidence type="ECO:0000259" key="5">
    <source>
        <dbReference type="PROSITE" id="PS51007"/>
    </source>
</evidence>
<evidence type="ECO:0000313" key="8">
    <source>
        <dbReference type="Proteomes" id="UP000199561"/>
    </source>
</evidence>
<sequence>MKMLIAGLLAVLALVYVVIDTGVYNMAATEKHWAITEKVITWVRESSIRARAEDLVPPVLEESIILDKGVSHYNAMCIGCHLAPGYSTTELATGLYPQAPLFYERVPVTDEEDKKYLIKKYFWVIKNGIKMTAMPAWGLTHDDESIWAMAHLVQRLHGMTAEQYTALVKLHGDDADDDHHHEEAARE</sequence>
<keyword evidence="2 4" id="KW-0479">Metal-binding</keyword>
<dbReference type="EMBL" id="FOUF01000002">
    <property type="protein sequence ID" value="SFL88104.1"/>
    <property type="molecule type" value="Genomic_DNA"/>
</dbReference>
<evidence type="ECO:0000313" key="7">
    <source>
        <dbReference type="EMBL" id="SFL88104.1"/>
    </source>
</evidence>
<gene>
    <name evidence="6" type="ORF">NMYAN_10444</name>
    <name evidence="7" type="ORF">SAMN05421880_1022</name>
</gene>
<protein>
    <submittedName>
        <fullName evidence="7">Cytochrome C oxidase, cbb3-type, subunit III</fullName>
    </submittedName>
</protein>
<dbReference type="RefSeq" id="WP_090665829.1">
    <property type="nucleotide sequence ID" value="NZ_CAJNAP010000001.1"/>
</dbReference>
<organism evidence="7 8">
    <name type="scientific">Nitrosomonas nitrosa</name>
    <dbReference type="NCBI Taxonomy" id="52442"/>
    <lineage>
        <taxon>Bacteria</taxon>
        <taxon>Pseudomonadati</taxon>
        <taxon>Pseudomonadota</taxon>
        <taxon>Betaproteobacteria</taxon>
        <taxon>Nitrosomonadales</taxon>
        <taxon>Nitrosomonadaceae</taxon>
        <taxon>Nitrosomonas</taxon>
    </lineage>
</organism>
<dbReference type="STRING" id="52442.SAMN05421880_1022"/>
<proteinExistence type="predicted"/>
<name>A0A1I4LAT2_9PROT</name>
<dbReference type="GO" id="GO:0020037">
    <property type="term" value="F:heme binding"/>
    <property type="evidence" value="ECO:0007669"/>
    <property type="project" value="InterPro"/>
</dbReference>
<evidence type="ECO:0000256" key="4">
    <source>
        <dbReference type="PROSITE-ProRule" id="PRU00433"/>
    </source>
</evidence>
<keyword evidence="3 4" id="KW-0408">Iron</keyword>
<dbReference type="GO" id="GO:0046872">
    <property type="term" value="F:metal ion binding"/>
    <property type="evidence" value="ECO:0007669"/>
    <property type="project" value="UniProtKB-KW"/>
</dbReference>
<dbReference type="Pfam" id="PF13442">
    <property type="entry name" value="Cytochrome_CBB3"/>
    <property type="match status" value="1"/>
</dbReference>
<accession>A0A1I4LAT2</accession>
<dbReference type="SUPFAM" id="SSF46626">
    <property type="entry name" value="Cytochrome c"/>
    <property type="match status" value="1"/>
</dbReference>
<reference evidence="6" key="2">
    <citation type="submission" date="2021-02" db="EMBL/GenBank/DDBJ databases">
        <authorList>
            <person name="Han P."/>
        </authorList>
    </citation>
    <scope>NUCLEOTIDE SEQUENCE</scope>
    <source>
        <strain evidence="6">Nitrosomonas nitrosa 18-3D</strain>
    </source>
</reference>
<dbReference type="Proteomes" id="UP000601736">
    <property type="component" value="Unassembled WGS sequence"/>
</dbReference>
<keyword evidence="8" id="KW-1185">Reference proteome</keyword>
<dbReference type="AlphaFoldDB" id="A0A1I4LAT2"/>
<evidence type="ECO:0000256" key="3">
    <source>
        <dbReference type="ARBA" id="ARBA00023004"/>
    </source>
</evidence>
<evidence type="ECO:0000313" key="6">
    <source>
        <dbReference type="EMBL" id="CAE6486677.1"/>
    </source>
</evidence>